<organism evidence="3 4">
    <name type="scientific">Aedes albopictus</name>
    <name type="common">Asian tiger mosquito</name>
    <name type="synonym">Stegomyia albopicta</name>
    <dbReference type="NCBI Taxonomy" id="7160"/>
    <lineage>
        <taxon>Eukaryota</taxon>
        <taxon>Metazoa</taxon>
        <taxon>Ecdysozoa</taxon>
        <taxon>Arthropoda</taxon>
        <taxon>Hexapoda</taxon>
        <taxon>Insecta</taxon>
        <taxon>Pterygota</taxon>
        <taxon>Neoptera</taxon>
        <taxon>Endopterygota</taxon>
        <taxon>Diptera</taxon>
        <taxon>Nematocera</taxon>
        <taxon>Culicoidea</taxon>
        <taxon>Culicidae</taxon>
        <taxon>Culicinae</taxon>
        <taxon>Aedini</taxon>
        <taxon>Aedes</taxon>
        <taxon>Stegomyia</taxon>
    </lineage>
</organism>
<keyword evidence="4" id="KW-1185">Reference proteome</keyword>
<reference evidence="3" key="2">
    <citation type="submission" date="2025-05" db="UniProtKB">
        <authorList>
            <consortium name="EnsemblMetazoa"/>
        </authorList>
    </citation>
    <scope>IDENTIFICATION</scope>
    <source>
        <strain evidence="3">Foshan</strain>
    </source>
</reference>
<feature type="compositionally biased region" description="Basic and acidic residues" evidence="1">
    <location>
        <begin position="185"/>
        <end position="200"/>
    </location>
</feature>
<dbReference type="GeneID" id="109429103"/>
<protein>
    <recommendedName>
        <fullName evidence="2">H15 domain-containing protein</fullName>
    </recommendedName>
</protein>
<sequence>MPAVSSQANTSKGSPRSGPTYLQMIVFSMIEAQKELLPRKGISLRALKTKIAEKHTVQESSLNRSLHRALDEKVLVSTKGVGLAGSVRFHPDFAMKLKKLGDEPTKKAILDTLTKYLRTSHVQSSSDDSDDEKASDSKKKQKPTKKESVKPKSKKGDVKSADSKAKAKKAAGEPALVTGKASKKRAAEKSADEPKTKKSK</sequence>
<dbReference type="Proteomes" id="UP000069940">
    <property type="component" value="Unassembled WGS sequence"/>
</dbReference>
<evidence type="ECO:0000259" key="2">
    <source>
        <dbReference type="PROSITE" id="PS51504"/>
    </source>
</evidence>
<dbReference type="SMART" id="SM00526">
    <property type="entry name" value="H15"/>
    <property type="match status" value="1"/>
</dbReference>
<name>A0ABM1Y9J7_AEDAL</name>
<dbReference type="InterPro" id="IPR005818">
    <property type="entry name" value="Histone_H1/H5_H15"/>
</dbReference>
<dbReference type="RefSeq" id="XP_019560488.2">
    <property type="nucleotide sequence ID" value="XM_019704943.3"/>
</dbReference>
<dbReference type="Gene3D" id="1.10.10.10">
    <property type="entry name" value="Winged helix-like DNA-binding domain superfamily/Winged helix DNA-binding domain"/>
    <property type="match status" value="1"/>
</dbReference>
<evidence type="ECO:0000313" key="4">
    <source>
        <dbReference type="Proteomes" id="UP000069940"/>
    </source>
</evidence>
<evidence type="ECO:0000256" key="1">
    <source>
        <dbReference type="SAM" id="MobiDB-lite"/>
    </source>
</evidence>
<evidence type="ECO:0000313" key="3">
    <source>
        <dbReference type="EnsemblMetazoa" id="AALFPA23_007035.P9324"/>
    </source>
</evidence>
<accession>A0ABM1Y9J7</accession>
<dbReference type="EnsemblMetazoa" id="AALFPA23_007035.R9324">
    <property type="protein sequence ID" value="AALFPA23_007035.P9324"/>
    <property type="gene ID" value="AALFPA23_007035"/>
</dbReference>
<dbReference type="InterPro" id="IPR036388">
    <property type="entry name" value="WH-like_DNA-bd_sf"/>
</dbReference>
<dbReference type="InterPro" id="IPR036390">
    <property type="entry name" value="WH_DNA-bd_sf"/>
</dbReference>
<dbReference type="SUPFAM" id="SSF46785">
    <property type="entry name" value="Winged helix' DNA-binding domain"/>
    <property type="match status" value="1"/>
</dbReference>
<dbReference type="PROSITE" id="PS51504">
    <property type="entry name" value="H15"/>
    <property type="match status" value="1"/>
</dbReference>
<feature type="compositionally biased region" description="Basic and acidic residues" evidence="1">
    <location>
        <begin position="132"/>
        <end position="165"/>
    </location>
</feature>
<dbReference type="Pfam" id="PF00538">
    <property type="entry name" value="Linker_histone"/>
    <property type="match status" value="1"/>
</dbReference>
<proteinExistence type="predicted"/>
<reference evidence="4" key="1">
    <citation type="journal article" date="2015" name="Proc. Natl. Acad. Sci. U.S.A.">
        <title>Genome sequence of the Asian Tiger mosquito, Aedes albopictus, reveals insights into its biology, genetics, and evolution.</title>
        <authorList>
            <person name="Chen X.G."/>
            <person name="Jiang X."/>
            <person name="Gu J."/>
            <person name="Xu M."/>
            <person name="Wu Y."/>
            <person name="Deng Y."/>
            <person name="Zhang C."/>
            <person name="Bonizzoni M."/>
            <person name="Dermauw W."/>
            <person name="Vontas J."/>
            <person name="Armbruster P."/>
            <person name="Huang X."/>
            <person name="Yang Y."/>
            <person name="Zhang H."/>
            <person name="He W."/>
            <person name="Peng H."/>
            <person name="Liu Y."/>
            <person name="Wu K."/>
            <person name="Chen J."/>
            <person name="Lirakis M."/>
            <person name="Topalis P."/>
            <person name="Van Leeuwen T."/>
            <person name="Hall A.B."/>
            <person name="Jiang X."/>
            <person name="Thorpe C."/>
            <person name="Mueller R.L."/>
            <person name="Sun C."/>
            <person name="Waterhouse R.M."/>
            <person name="Yan G."/>
            <person name="Tu Z.J."/>
            <person name="Fang X."/>
            <person name="James A.A."/>
        </authorList>
    </citation>
    <scope>NUCLEOTIDE SEQUENCE [LARGE SCALE GENOMIC DNA]</scope>
    <source>
        <strain evidence="4">Foshan</strain>
    </source>
</reference>
<feature type="domain" description="H15" evidence="2">
    <location>
        <begin position="17"/>
        <end position="91"/>
    </location>
</feature>
<feature type="region of interest" description="Disordered" evidence="1">
    <location>
        <begin position="120"/>
        <end position="200"/>
    </location>
</feature>